<evidence type="ECO:0000259" key="2">
    <source>
        <dbReference type="PROSITE" id="PS50983"/>
    </source>
</evidence>
<reference evidence="3 4" key="2">
    <citation type="journal article" date="2012" name="Stand. Genomic Sci.">
        <title>Complete genome sequence of the orange-red pigmented, radioresistant Deinococcus proteolyticus type strain (MRP(T)).</title>
        <authorList>
            <person name="Copeland A."/>
            <person name="Zeytun A."/>
            <person name="Yassawong M."/>
            <person name="Nolan M."/>
            <person name="Lucas S."/>
            <person name="Hammon N."/>
            <person name="Deshpande S."/>
            <person name="Cheng J.F."/>
            <person name="Han C."/>
            <person name="Tapia R."/>
            <person name="Goodwin L.A."/>
            <person name="Pitluck S."/>
            <person name="Mavromatis K."/>
            <person name="Liolios K."/>
            <person name="Pagani I."/>
            <person name="Ivanova N."/>
            <person name="Mikhailova N."/>
            <person name="Pati A."/>
            <person name="Chen A."/>
            <person name="Palaniappan K."/>
            <person name="Land M."/>
            <person name="Hauser L."/>
            <person name="Jeffries C.D."/>
            <person name="Brambilla E.M."/>
            <person name="Rohde M."/>
            <person name="Sikorski J."/>
            <person name="Pukall R."/>
            <person name="Goker M."/>
            <person name="Detter J.C."/>
            <person name="Woyke T."/>
            <person name="Bristow J."/>
            <person name="Eisen J.A."/>
            <person name="Markowitz V."/>
            <person name="Hugenholtz P."/>
            <person name="Kyrpides N.C."/>
            <person name="Klenk H.P."/>
            <person name="Lapidus A."/>
        </authorList>
    </citation>
    <scope>NUCLEOTIDE SEQUENCE [LARGE SCALE GENOMIC DNA]</scope>
    <source>
        <strain evidence="4">ATCC 35074 / DSM 20540 / JCM 6276 / NBRC 101906 / NCIMB 13154 / VKM Ac-1939 / CCM 2703 / MRP</strain>
    </source>
</reference>
<dbReference type="eggNOG" id="COG0614">
    <property type="taxonomic scope" value="Bacteria"/>
</dbReference>
<organism evidence="3 4">
    <name type="scientific">Deinococcus proteolyticus (strain ATCC 35074 / DSM 20540 / JCM 6276 / NBRC 101906 / NCIMB 13154 / VKM Ac-1939 / CCM 2703 / MRP)</name>
    <dbReference type="NCBI Taxonomy" id="693977"/>
    <lineage>
        <taxon>Bacteria</taxon>
        <taxon>Thermotogati</taxon>
        <taxon>Deinococcota</taxon>
        <taxon>Deinococci</taxon>
        <taxon>Deinococcales</taxon>
        <taxon>Deinococcaceae</taxon>
        <taxon>Deinococcus</taxon>
    </lineage>
</organism>
<dbReference type="InterPro" id="IPR054828">
    <property type="entry name" value="Vit_B12_bind_prot"/>
</dbReference>
<dbReference type="HOGENOM" id="CLU_038034_2_8_0"/>
<dbReference type="PANTHER" id="PTHR30535:SF4">
    <property type="entry name" value="HEMIN-BINDING PERIPLASMIC PROTEIN HMUT"/>
    <property type="match status" value="1"/>
</dbReference>
<dbReference type="Gene3D" id="3.40.50.1980">
    <property type="entry name" value="Nitrogenase molybdenum iron protein domain"/>
    <property type="match status" value="2"/>
</dbReference>
<protein>
    <submittedName>
        <fullName evidence="3">ABC-type transporter, periplasmic subunit</fullName>
    </submittedName>
</protein>
<dbReference type="SUPFAM" id="SSF53807">
    <property type="entry name" value="Helical backbone' metal receptor"/>
    <property type="match status" value="1"/>
</dbReference>
<name>F0RLS3_DEIPM</name>
<proteinExistence type="predicted"/>
<dbReference type="AlphaFoldDB" id="F0RLS3"/>
<evidence type="ECO:0000313" key="4">
    <source>
        <dbReference type="Proteomes" id="UP000007718"/>
    </source>
</evidence>
<dbReference type="Pfam" id="PF01497">
    <property type="entry name" value="Peripla_BP_2"/>
    <property type="match status" value="1"/>
</dbReference>
<feature type="domain" description="Fe/B12 periplasmic-binding" evidence="2">
    <location>
        <begin position="14"/>
        <end position="266"/>
    </location>
</feature>
<dbReference type="KEGG" id="dpt:Deipr_0755"/>
<dbReference type="NCBIfam" id="NF038402">
    <property type="entry name" value="TroA_like"/>
    <property type="match status" value="1"/>
</dbReference>
<sequence>MFSRQTPGHSGPLRLASLVCSNTEILEVLGLLDQVVAVDSHSDSPGLERAVRLGPDQDIRVDQLVQARPDLVLASLSVPGLERVVEAVREAGLPVLVLDPISPQDIAADIRQVAQAVGCPQRGEQEAERFLAGLEAAARGSRRALAAWPRPPRVMVEWWPRPIIAATRDSWVTHLLRDLGAQNAFAKRPGRSSPLTLDEVRASAPDLMTCSWCGVSKLRPEVMEARGLGVPVVCIPESGLGRPGPRLQEGMQALAGALAALPVPER</sequence>
<reference evidence="4" key="1">
    <citation type="submission" date="2011-02" db="EMBL/GenBank/DDBJ databases">
        <title>The complete sequence of chromosome of Deinococcus proteolyticus DSM 20540.</title>
        <authorList>
            <consortium name="US DOE Joint Genome Institute (JGI-PGF)"/>
            <person name="Lucas S."/>
            <person name="Copeland A."/>
            <person name="Lapidus A."/>
            <person name="Bruce D."/>
            <person name="Goodwin L."/>
            <person name="Pitluck S."/>
            <person name="Kyrpides N."/>
            <person name="Mavromatis K."/>
            <person name="Pagani I."/>
            <person name="Ivanova N."/>
            <person name="Ovchinnikova G."/>
            <person name="Zeytun A."/>
            <person name="Detter J.C."/>
            <person name="Han C."/>
            <person name="Land M."/>
            <person name="Hauser L."/>
            <person name="Markowitz V."/>
            <person name="Cheng J.-F."/>
            <person name="Hugenholtz P."/>
            <person name="Woyke T."/>
            <person name="Wu D."/>
            <person name="Pukall R."/>
            <person name="Steenblock K."/>
            <person name="Brambilla E."/>
            <person name="Klenk H.-P."/>
            <person name="Eisen J.A."/>
        </authorList>
    </citation>
    <scope>NUCLEOTIDE SEQUENCE [LARGE SCALE GENOMIC DNA]</scope>
    <source>
        <strain evidence="4">ATCC 35074 / DSM 20540 / JCM 6276 / NBRC 101906 / NCIMB 13154 / VKM Ac-1939 / CCM 2703 / MRP</strain>
    </source>
</reference>
<dbReference type="PROSITE" id="PS50983">
    <property type="entry name" value="FE_B12_PBP"/>
    <property type="match status" value="1"/>
</dbReference>
<keyword evidence="1" id="KW-0732">Signal</keyword>
<dbReference type="Proteomes" id="UP000007718">
    <property type="component" value="Chromosome"/>
</dbReference>
<dbReference type="InterPro" id="IPR002491">
    <property type="entry name" value="ABC_transptr_periplasmic_BD"/>
</dbReference>
<dbReference type="STRING" id="693977.Deipr_0755"/>
<accession>F0RLS3</accession>
<gene>
    <name evidence="3" type="ordered locus">Deipr_0755</name>
</gene>
<keyword evidence="4" id="KW-1185">Reference proteome</keyword>
<evidence type="ECO:0000256" key="1">
    <source>
        <dbReference type="ARBA" id="ARBA00022729"/>
    </source>
</evidence>
<dbReference type="OrthoDB" id="9787772at2"/>
<dbReference type="PANTHER" id="PTHR30535">
    <property type="entry name" value="VITAMIN B12-BINDING PROTEIN"/>
    <property type="match status" value="1"/>
</dbReference>
<dbReference type="RefSeq" id="WP_013614521.1">
    <property type="nucleotide sequence ID" value="NC_015161.1"/>
</dbReference>
<dbReference type="InterPro" id="IPR050902">
    <property type="entry name" value="ABC_Transporter_SBP"/>
</dbReference>
<evidence type="ECO:0000313" key="3">
    <source>
        <dbReference type="EMBL" id="ADY25912.1"/>
    </source>
</evidence>
<dbReference type="EMBL" id="CP002536">
    <property type="protein sequence ID" value="ADY25912.1"/>
    <property type="molecule type" value="Genomic_DNA"/>
</dbReference>